<accession>A0ABN9LHD1</accession>
<comment type="caution">
    <text evidence="3">The sequence shown here is derived from an EMBL/GenBank/DDBJ whole genome shotgun (WGS) entry which is preliminary data.</text>
</comment>
<evidence type="ECO:0000313" key="3">
    <source>
        <dbReference type="EMBL" id="CAJ0940204.1"/>
    </source>
</evidence>
<gene>
    <name evidence="3" type="ORF">RIMI_LOCUS8363655</name>
</gene>
<evidence type="ECO:0000313" key="4">
    <source>
        <dbReference type="Proteomes" id="UP001176940"/>
    </source>
</evidence>
<sequence>MAKTKELSKDTRDKIVDLHKAEMCYRTMGKQHDEKTTVGTIIREWKKHKMTVNLPLSGASCLDASSWGNQNDDNDEVFDEQKSVKSKAGKSGRKKAVSASTRKKSSRSADPGTEGEDKVAEPVPVSTRPSRRAKSIAMEKTKMNLCKLLNEEAE</sequence>
<reference evidence="3" key="1">
    <citation type="submission" date="2023-07" db="EMBL/GenBank/DDBJ databases">
        <authorList>
            <person name="Stuckert A."/>
        </authorList>
    </citation>
    <scope>NUCLEOTIDE SEQUENCE</scope>
</reference>
<name>A0ABN9LHD1_9NEOB</name>
<dbReference type="InterPro" id="IPR057667">
    <property type="entry name" value="HTH_SB"/>
</dbReference>
<feature type="compositionally biased region" description="Basic residues" evidence="1">
    <location>
        <begin position="84"/>
        <end position="106"/>
    </location>
</feature>
<keyword evidence="4" id="KW-1185">Reference proteome</keyword>
<protein>
    <recommendedName>
        <fullName evidence="2">Sleeping Beauty transposase HTH domain-containing protein</fullName>
    </recommendedName>
</protein>
<dbReference type="Pfam" id="PF25787">
    <property type="entry name" value="HTH_SB"/>
    <property type="match status" value="1"/>
</dbReference>
<dbReference type="Proteomes" id="UP001176940">
    <property type="component" value="Unassembled WGS sequence"/>
</dbReference>
<feature type="domain" description="Sleeping Beauty transposase HTH" evidence="2">
    <location>
        <begin position="1"/>
        <end position="51"/>
    </location>
</feature>
<proteinExistence type="predicted"/>
<evidence type="ECO:0000259" key="2">
    <source>
        <dbReference type="Pfam" id="PF25787"/>
    </source>
</evidence>
<feature type="region of interest" description="Disordered" evidence="1">
    <location>
        <begin position="60"/>
        <end position="139"/>
    </location>
</feature>
<organism evidence="3 4">
    <name type="scientific">Ranitomeya imitator</name>
    <name type="common">mimic poison frog</name>
    <dbReference type="NCBI Taxonomy" id="111125"/>
    <lineage>
        <taxon>Eukaryota</taxon>
        <taxon>Metazoa</taxon>
        <taxon>Chordata</taxon>
        <taxon>Craniata</taxon>
        <taxon>Vertebrata</taxon>
        <taxon>Euteleostomi</taxon>
        <taxon>Amphibia</taxon>
        <taxon>Batrachia</taxon>
        <taxon>Anura</taxon>
        <taxon>Neobatrachia</taxon>
        <taxon>Hyloidea</taxon>
        <taxon>Dendrobatidae</taxon>
        <taxon>Dendrobatinae</taxon>
        <taxon>Ranitomeya</taxon>
    </lineage>
</organism>
<dbReference type="EMBL" id="CAUEEQ010016524">
    <property type="protein sequence ID" value="CAJ0940204.1"/>
    <property type="molecule type" value="Genomic_DNA"/>
</dbReference>
<dbReference type="Gene3D" id="1.10.10.10">
    <property type="entry name" value="Winged helix-like DNA-binding domain superfamily/Winged helix DNA-binding domain"/>
    <property type="match status" value="1"/>
</dbReference>
<dbReference type="InterPro" id="IPR036388">
    <property type="entry name" value="WH-like_DNA-bd_sf"/>
</dbReference>
<evidence type="ECO:0000256" key="1">
    <source>
        <dbReference type="SAM" id="MobiDB-lite"/>
    </source>
</evidence>